<reference evidence="2" key="2">
    <citation type="submission" date="2023-05" db="EMBL/GenBank/DDBJ databases">
        <authorList>
            <person name="Schelkunov M.I."/>
        </authorList>
    </citation>
    <scope>NUCLEOTIDE SEQUENCE</scope>
    <source>
        <strain evidence="2">Hsosn_3</strain>
        <tissue evidence="2">Leaf</tissue>
    </source>
</reference>
<evidence type="ECO:0000313" key="3">
    <source>
        <dbReference type="Proteomes" id="UP001237642"/>
    </source>
</evidence>
<feature type="compositionally biased region" description="Polar residues" evidence="1">
    <location>
        <begin position="35"/>
        <end position="46"/>
    </location>
</feature>
<feature type="compositionally biased region" description="Basic and acidic residues" evidence="1">
    <location>
        <begin position="153"/>
        <end position="178"/>
    </location>
</feature>
<feature type="compositionally biased region" description="Basic and acidic residues" evidence="1">
    <location>
        <begin position="186"/>
        <end position="206"/>
    </location>
</feature>
<keyword evidence="3" id="KW-1185">Reference proteome</keyword>
<sequence length="226" mass="25617">MKESDINELVDTEFIQMAGGYSDDDSYDDCDSYGATYSQSNNSQDYSDGDRGTTYSKSNDSQEYSDDESDGDRGTTYSKSNNNRDYSDDESYDSGESKAKSGEYSDDDSHALGDYNTSYSGPKSTSGGNRVSVHQQTYRLKNEDKQSGSYDRFTAKDKTVKGEPFVDRYGNRGYKNERTTSSTYKTGDKRGYTEYSREEKVKHVDYSKSSYRNNKSVKSYSKYSKH</sequence>
<reference evidence="2" key="1">
    <citation type="submission" date="2023-02" db="EMBL/GenBank/DDBJ databases">
        <title>Genome of toxic invasive species Heracleum sosnowskyi carries increased number of genes despite the absence of recent whole-genome duplications.</title>
        <authorList>
            <person name="Schelkunov M."/>
            <person name="Shtratnikova V."/>
            <person name="Makarenko M."/>
            <person name="Klepikova A."/>
            <person name="Omelchenko D."/>
            <person name="Novikova G."/>
            <person name="Obukhova E."/>
            <person name="Bogdanov V."/>
            <person name="Penin A."/>
            <person name="Logacheva M."/>
        </authorList>
    </citation>
    <scope>NUCLEOTIDE SEQUENCE</scope>
    <source>
        <strain evidence="2">Hsosn_3</strain>
        <tissue evidence="2">Leaf</tissue>
    </source>
</reference>
<gene>
    <name evidence="2" type="ORF">POM88_009694</name>
</gene>
<dbReference type="AlphaFoldDB" id="A0AAD8J9V7"/>
<feature type="compositionally biased region" description="Acidic residues" evidence="1">
    <location>
        <begin position="22"/>
        <end position="31"/>
    </location>
</feature>
<name>A0AAD8J9V7_9APIA</name>
<dbReference type="EMBL" id="JAUIZM010000002">
    <property type="protein sequence ID" value="KAK1399831.1"/>
    <property type="molecule type" value="Genomic_DNA"/>
</dbReference>
<dbReference type="Proteomes" id="UP001237642">
    <property type="component" value="Unassembled WGS sequence"/>
</dbReference>
<feature type="compositionally biased region" description="Polar residues" evidence="1">
    <location>
        <begin position="115"/>
        <end position="139"/>
    </location>
</feature>
<protein>
    <submittedName>
        <fullName evidence="2">Uncharacterized protein</fullName>
    </submittedName>
</protein>
<evidence type="ECO:0000256" key="1">
    <source>
        <dbReference type="SAM" id="MobiDB-lite"/>
    </source>
</evidence>
<organism evidence="2 3">
    <name type="scientific">Heracleum sosnowskyi</name>
    <dbReference type="NCBI Taxonomy" id="360622"/>
    <lineage>
        <taxon>Eukaryota</taxon>
        <taxon>Viridiplantae</taxon>
        <taxon>Streptophyta</taxon>
        <taxon>Embryophyta</taxon>
        <taxon>Tracheophyta</taxon>
        <taxon>Spermatophyta</taxon>
        <taxon>Magnoliopsida</taxon>
        <taxon>eudicotyledons</taxon>
        <taxon>Gunneridae</taxon>
        <taxon>Pentapetalae</taxon>
        <taxon>asterids</taxon>
        <taxon>campanulids</taxon>
        <taxon>Apiales</taxon>
        <taxon>Apiaceae</taxon>
        <taxon>Apioideae</taxon>
        <taxon>apioid superclade</taxon>
        <taxon>Tordylieae</taxon>
        <taxon>Tordyliinae</taxon>
        <taxon>Heracleum</taxon>
    </lineage>
</organism>
<feature type="compositionally biased region" description="Polar residues" evidence="1">
    <location>
        <begin position="53"/>
        <end position="62"/>
    </location>
</feature>
<feature type="compositionally biased region" description="Basic and acidic residues" evidence="1">
    <location>
        <begin position="95"/>
        <end position="111"/>
    </location>
</feature>
<accession>A0AAD8J9V7</accession>
<feature type="compositionally biased region" description="Polar residues" evidence="1">
    <location>
        <begin position="75"/>
        <end position="84"/>
    </location>
</feature>
<proteinExistence type="predicted"/>
<feature type="region of interest" description="Disordered" evidence="1">
    <location>
        <begin position="19"/>
        <end position="226"/>
    </location>
</feature>
<comment type="caution">
    <text evidence="2">The sequence shown here is derived from an EMBL/GenBank/DDBJ whole genome shotgun (WGS) entry which is preliminary data.</text>
</comment>
<feature type="compositionally biased region" description="Low complexity" evidence="1">
    <location>
        <begin position="207"/>
        <end position="226"/>
    </location>
</feature>
<evidence type="ECO:0000313" key="2">
    <source>
        <dbReference type="EMBL" id="KAK1399831.1"/>
    </source>
</evidence>